<dbReference type="AlphaFoldDB" id="A0A6J6FDA3"/>
<gene>
    <name evidence="1" type="ORF">UFOPK1493_03186</name>
</gene>
<proteinExistence type="predicted"/>
<sequence length="55" mass="5500">MTGTVVTPVNPTGPGPATLTAWTSTTWEPACSPPMLHVVAGAVATQEPPNSVVAT</sequence>
<accession>A0A6J6FDA3</accession>
<name>A0A6J6FDA3_9ZZZZ</name>
<protein>
    <submittedName>
        <fullName evidence="1">Unannotated protein</fullName>
    </submittedName>
</protein>
<organism evidence="1">
    <name type="scientific">freshwater metagenome</name>
    <dbReference type="NCBI Taxonomy" id="449393"/>
    <lineage>
        <taxon>unclassified sequences</taxon>
        <taxon>metagenomes</taxon>
        <taxon>ecological metagenomes</taxon>
    </lineage>
</organism>
<reference evidence="1" key="1">
    <citation type="submission" date="2020-05" db="EMBL/GenBank/DDBJ databases">
        <authorList>
            <person name="Chiriac C."/>
            <person name="Salcher M."/>
            <person name="Ghai R."/>
            <person name="Kavagutti S V."/>
        </authorList>
    </citation>
    <scope>NUCLEOTIDE SEQUENCE</scope>
</reference>
<evidence type="ECO:0000313" key="1">
    <source>
        <dbReference type="EMBL" id="CAB4582528.1"/>
    </source>
</evidence>
<dbReference type="EMBL" id="CAEZSR010000163">
    <property type="protein sequence ID" value="CAB4582528.1"/>
    <property type="molecule type" value="Genomic_DNA"/>
</dbReference>